<dbReference type="SFLD" id="SFLDS00029">
    <property type="entry name" value="Radical_SAM"/>
    <property type="match status" value="1"/>
</dbReference>
<feature type="domain" description="Radical SAM core" evidence="6">
    <location>
        <begin position="93"/>
        <end position="321"/>
    </location>
</feature>
<evidence type="ECO:0000256" key="1">
    <source>
        <dbReference type="ARBA" id="ARBA00022691"/>
    </source>
</evidence>
<dbReference type="InterPro" id="IPR013785">
    <property type="entry name" value="Aldolase_TIM"/>
</dbReference>
<keyword evidence="2" id="KW-0479">Metal-binding</keyword>
<name>A0ABQ3ZJ44_9ACTN</name>
<evidence type="ECO:0000256" key="2">
    <source>
        <dbReference type="ARBA" id="ARBA00022723"/>
    </source>
</evidence>
<dbReference type="RefSeq" id="WP_203835877.1">
    <property type="nucleotide sequence ID" value="NZ_BAAATV010000003.1"/>
</dbReference>
<dbReference type="CDD" id="cd01335">
    <property type="entry name" value="Radical_SAM"/>
    <property type="match status" value="1"/>
</dbReference>
<proteinExistence type="inferred from homology"/>
<dbReference type="InterPro" id="IPR007197">
    <property type="entry name" value="rSAM"/>
</dbReference>
<dbReference type="PROSITE" id="PS51918">
    <property type="entry name" value="RADICAL_SAM"/>
    <property type="match status" value="1"/>
</dbReference>
<dbReference type="Proteomes" id="UP000603200">
    <property type="component" value="Unassembled WGS sequence"/>
</dbReference>
<keyword evidence="4" id="KW-0411">Iron-sulfur</keyword>
<evidence type="ECO:0000259" key="6">
    <source>
        <dbReference type="PROSITE" id="PS51918"/>
    </source>
</evidence>
<protein>
    <submittedName>
        <fullName evidence="7">His-Xaa-Ser system radical SAM maturase HxsB</fullName>
    </submittedName>
</protein>
<accession>A0ABQ3ZJ44</accession>
<evidence type="ECO:0000256" key="5">
    <source>
        <dbReference type="ARBA" id="ARBA00023601"/>
    </source>
</evidence>
<evidence type="ECO:0000256" key="3">
    <source>
        <dbReference type="ARBA" id="ARBA00023004"/>
    </source>
</evidence>
<dbReference type="SFLD" id="SFLDG01384">
    <property type="entry name" value="thioether_bond_formation_requi"/>
    <property type="match status" value="1"/>
</dbReference>
<sequence>MRQRLTLETAPGPLEHLPFRFERWTDGRVLVTNMVGEHVFLSEAEFSALADLRIADPALLRTLRAKHVVRQRGETLPVELLALKYRTQHHRLADFTGLHMFVVTLRCEHSCGYCQVSRRTVARTEFDMSAETAVAAVETAFRSPSPHLKFEFQGGEPLLNMEIVRLVTQEAQRRNRDEGRQLAFVIASNLALLDDEVLDFADEHDVYFSTSLDGPQDLHNGNRPRPGRDSWERTIAGVTRIRKRLGHHRVSALMTTTAASLGKVRDIIDCYLEQGFHDIFLRPVSPYGFALRPRQRRAYDMAAWIDFYREGMDYILELNARGTPVVETYSALVLKKMLTNANPGYVDLTSPAGIGIAALLYNYDGAVYASDEGRMLAENGDMTFRLGDLAEDSYDTLMTGAALLDPLEESYTGSAPQCSDCAFERWCGADPVFHHATTGDPVGRKPESAFCNRNMAVFRYLLDRYTADPHARELFHAWAAR</sequence>
<reference evidence="7 8" key="1">
    <citation type="submission" date="2021-01" db="EMBL/GenBank/DDBJ databases">
        <title>Whole genome shotgun sequence of Actinoplanes humidus NBRC 14915.</title>
        <authorList>
            <person name="Komaki H."/>
            <person name="Tamura T."/>
        </authorList>
    </citation>
    <scope>NUCLEOTIDE SEQUENCE [LARGE SCALE GENOMIC DNA]</scope>
    <source>
        <strain evidence="7 8">NBRC 14915</strain>
    </source>
</reference>
<dbReference type="InterPro" id="IPR024023">
    <property type="entry name" value="rSAM_paired_HxsB"/>
</dbReference>
<dbReference type="SFLD" id="SFLDG01386">
    <property type="entry name" value="main_SPASM_domain-containing"/>
    <property type="match status" value="1"/>
</dbReference>
<dbReference type="SUPFAM" id="SSF102114">
    <property type="entry name" value="Radical SAM enzymes"/>
    <property type="match status" value="1"/>
</dbReference>
<dbReference type="SFLD" id="SFLDG01067">
    <property type="entry name" value="SPASM/twitch_domain_containing"/>
    <property type="match status" value="1"/>
</dbReference>
<dbReference type="EMBL" id="BOMN01000022">
    <property type="protein sequence ID" value="GIE18618.1"/>
    <property type="molecule type" value="Genomic_DNA"/>
</dbReference>
<keyword evidence="8" id="KW-1185">Reference proteome</keyword>
<gene>
    <name evidence="7" type="ORF">Ahu01nite_017200</name>
</gene>
<evidence type="ECO:0000256" key="4">
    <source>
        <dbReference type="ARBA" id="ARBA00023014"/>
    </source>
</evidence>
<dbReference type="PANTHER" id="PTHR43273:SF3">
    <property type="entry name" value="ANAEROBIC SULFATASE-MATURATING ENZYME HOMOLOG ASLB-RELATED"/>
    <property type="match status" value="1"/>
</dbReference>
<dbReference type="PANTHER" id="PTHR43273">
    <property type="entry name" value="ANAEROBIC SULFATASE-MATURATING ENZYME HOMOLOG ASLB-RELATED"/>
    <property type="match status" value="1"/>
</dbReference>
<keyword evidence="3" id="KW-0408">Iron</keyword>
<dbReference type="InterPro" id="IPR058240">
    <property type="entry name" value="rSAM_sf"/>
</dbReference>
<dbReference type="Gene3D" id="3.20.20.70">
    <property type="entry name" value="Aldolase class I"/>
    <property type="match status" value="1"/>
</dbReference>
<evidence type="ECO:0000313" key="7">
    <source>
        <dbReference type="EMBL" id="GIE18618.1"/>
    </source>
</evidence>
<organism evidence="7 8">
    <name type="scientific">Winogradskya humida</name>
    <dbReference type="NCBI Taxonomy" id="113566"/>
    <lineage>
        <taxon>Bacteria</taxon>
        <taxon>Bacillati</taxon>
        <taxon>Actinomycetota</taxon>
        <taxon>Actinomycetes</taxon>
        <taxon>Micromonosporales</taxon>
        <taxon>Micromonosporaceae</taxon>
        <taxon>Winogradskya</taxon>
    </lineage>
</organism>
<comment type="similarity">
    <text evidence="5">Belongs to the radical SAM superfamily. Anaerobic sulfatase-maturating enzyme family.</text>
</comment>
<evidence type="ECO:0000313" key="8">
    <source>
        <dbReference type="Proteomes" id="UP000603200"/>
    </source>
</evidence>
<keyword evidence="1" id="KW-0949">S-adenosyl-L-methionine</keyword>
<dbReference type="Pfam" id="PF04055">
    <property type="entry name" value="Radical_SAM"/>
    <property type="match status" value="1"/>
</dbReference>
<comment type="caution">
    <text evidence="7">The sequence shown here is derived from an EMBL/GenBank/DDBJ whole genome shotgun (WGS) entry which is preliminary data.</text>
</comment>
<dbReference type="InterPro" id="IPR023867">
    <property type="entry name" value="Sulphatase_maturase_rSAM"/>
</dbReference>
<dbReference type="NCBIfam" id="TIGR03978">
    <property type="entry name" value="rSAM_paired_1"/>
    <property type="match status" value="1"/>
</dbReference>